<feature type="region of interest" description="Disordered" evidence="2">
    <location>
        <begin position="648"/>
        <end position="702"/>
    </location>
</feature>
<dbReference type="VEuPathDB" id="ToxoDB:BESB_074810"/>
<feature type="compositionally biased region" description="Basic and acidic residues" evidence="2">
    <location>
        <begin position="550"/>
        <end position="559"/>
    </location>
</feature>
<feature type="region of interest" description="Disordered" evidence="2">
    <location>
        <begin position="1905"/>
        <end position="1933"/>
    </location>
</feature>
<feature type="region of interest" description="Disordered" evidence="2">
    <location>
        <begin position="2149"/>
        <end position="2178"/>
    </location>
</feature>
<feature type="compositionally biased region" description="Low complexity" evidence="2">
    <location>
        <begin position="254"/>
        <end position="273"/>
    </location>
</feature>
<dbReference type="KEGG" id="bbes:BESB_074810"/>
<feature type="region of interest" description="Disordered" evidence="2">
    <location>
        <begin position="1035"/>
        <end position="1095"/>
    </location>
</feature>
<feature type="compositionally biased region" description="Low complexity" evidence="2">
    <location>
        <begin position="377"/>
        <end position="392"/>
    </location>
</feature>
<keyword evidence="1" id="KW-0175">Coiled coil</keyword>
<feature type="region of interest" description="Disordered" evidence="2">
    <location>
        <begin position="1773"/>
        <end position="1839"/>
    </location>
</feature>
<feature type="compositionally biased region" description="Polar residues" evidence="2">
    <location>
        <begin position="218"/>
        <end position="233"/>
    </location>
</feature>
<feature type="compositionally biased region" description="Basic and acidic residues" evidence="2">
    <location>
        <begin position="1048"/>
        <end position="1061"/>
    </location>
</feature>
<feature type="compositionally biased region" description="Polar residues" evidence="2">
    <location>
        <begin position="186"/>
        <end position="210"/>
    </location>
</feature>
<sequence>MNRRPLTSGLRHLPCESPQRVLEPLRRPIIFEGNSGPSTRPSGRGVAYSAPWEAQRRHVPAGGGGGKTTHPSQCGGRGASAQPATHLPPRLVRLLQTLRALEGESRMEYWGQGPGEAERMPARRCEGHGDRGERPGRATETTERGETADRGTQGSTVAWSEAEAEDGHVNTEREFHTQSEIEESHQNASSRENWGSPTAGDNSCSLPSEGQKTEKSTAQENGQADQEQSNASHVTFVAEASSDRSAKPPPSLPQAPSCPAVSPSSLASAVPPEGSALLSSASCCLSSSAFHGVPSRSWGALSSSPQGGLVASETSLSSASRPSVRTAPVLLAASSFSSLSVASGRAVSAHPVGPYAPSSPASSASFLDASRADAEGSESTGACSGSAGASGSMRRRSASSSPRIADVSDARATSRGSALRLRGADLPMERTPSSLTLRSPSSCLPASSPKAPSSASAPPSLVSLSPASLVTSQGPAGTRGSAERLGDEDACVAEQQLRWRASPGSCCLASARGLASESRPRSRVQSPLASPGERQQGVEPPAAADGEDAQGQRREKKDLTGLASPPPPASLKRLPFSVPLSAGAPSTTCIPPCGGWSSALSGASSSLAFHSSALHVCGASSASTAWQPFSLVPSEASLGSLRSAAVDTGGAANAAPPSRRRRVLPRRAPAESASHGKCKGGLSQRGARQTGRSPGSLAGWAEGAAREASANAHADEGAGLLGRAIWVPFLSGEESARRSAVKKNEANSVDGTQARRRLVTRSRESPLEPSCAVPPPESRLCREQTAAPLISARRRCLASAVEFGRAARQPAGSANPQWASNRVQLTLPERKMLRRLKRPEAAPAQSASGLLARSPISALETYLESLGCEREVDIDDMSQRSSLSLELPSRVKSRLSPRLSRESCLSLLPDASLAPAASPPSYPSGLPAPSASRSSSAPASFSFSFSPSRSSASHLSSVSLAWFLSAASCRRCEPAKGVSVGARESFPSCHLDGLPVCLSGASAAALSGLVEGRLNSDQSSLPACFRARLSSRREKATETLRGAQADSRGPKAGEGVWKERATGGGETETAFSSCSTDENAELDVNSHPGKEGGADSCSDLRLMQITQDWQRSVQALHTLQPELRALQMMDAGRRQRSLALQTDERVTKEKRAKHANQGGRRLSLEGAHRGCVESDSQAKMSAEGKRVGREEGRAAGTEQKVAEAKAGAAGVRGNGKEGAERGRRGEAARDRRSGGEEGVWIAKGMRKEKQIMREDKQTRRRTGHLIGMALLIGNLLKQYQRAAFARLREADNARPRAPHGDLAKLQGTRRVIGRQERGERPGGPTGRGVRDEEEEEEEEREKLCRRQAVSAETRSRNDALCADVVARRGAVLTVTRREVRGREEGAPRVPPGQTRARQREAEGGRSAWSVCPRSREASLQMPAEAEARSSSIESGGRVCDRDHEGARGRRRSSCAFPQATPPVAERSGERGVTAGFFSSHSRAAFGGEELPARLTFVIRRAPDAGQGENGGAAGEEKTGEGRRAEGERTRRAALIAELGRRQETLVERQKRMMLCVKEMETEIEVRRKREKSLTKDLERHKHAEDALASALREANVAADGQARETEAARREVAKLTEALQTAESLLQATQRKRKEEGHAGLLRVAEATRKAAEAEEAKEALTRETEEAKRRRKQAFAFIAELRAKERDLKRCALVFRAWRTASGGLQKLRALAEGTVQRQRRAVIRDVFIAAVEVFRCVLTEPEKGERRLRPAGAKEGVLGVATEVDPAPPCCADLSTAGSSPPGGSWTSAPTPARPGGSRFSRIHALQAPEQVHPSSSPASLSSPSPSTAPSTSSPSPLPSSSCASCASCSSRFSPSAVRPRSQQTLLFVFVLCALLGSVRCRLLFLSFRRMHALESHLWAERKREGNQSGGGGLHQAGRGEMGQGEGGRIEEERGMQELCEELQEEMGRRHLERFQRAGGVEASRGARGEVSVKAARAGGGDDTRNEDYQQHKRETRGRSAAFAEGTGQEGRNASQARQPRQAGEDESAKRSRGGVETASRSLAATRAGHPAPTYRSEILAIRRSCETSPTLPNAECARALEVESQTPPLPHGLAGQLHVATAGAPQAAELRHVASIRGLSGAPSAGPRPAAPQRFRGKVFSLAGLSGSQKQRKGEADALPPPVADSGGDGEGEARHWGVHLETGSRCTTCEDSAGDCRLAEDQERGSFKHLEGGEREETGDGGRRIASERDIKGG</sequence>
<feature type="region of interest" description="Disordered" evidence="2">
    <location>
        <begin position="1378"/>
        <end position="1471"/>
    </location>
</feature>
<dbReference type="RefSeq" id="XP_029218338.1">
    <property type="nucleotide sequence ID" value="XM_029365854.1"/>
</dbReference>
<feature type="compositionally biased region" description="Basic and acidic residues" evidence="2">
    <location>
        <begin position="1182"/>
        <end position="1193"/>
    </location>
</feature>
<feature type="compositionally biased region" description="Low complexity" evidence="2">
    <location>
        <begin position="430"/>
        <end position="469"/>
    </location>
</feature>
<dbReference type="OrthoDB" id="10474967at2759"/>
<feature type="region of interest" description="Disordered" evidence="2">
    <location>
        <begin position="1290"/>
        <end position="1349"/>
    </location>
</feature>
<feature type="compositionally biased region" description="Basic and acidic residues" evidence="2">
    <location>
        <begin position="165"/>
        <end position="185"/>
    </location>
</feature>
<feature type="compositionally biased region" description="Low complexity" evidence="2">
    <location>
        <begin position="1816"/>
        <end position="1839"/>
    </location>
</feature>
<feature type="compositionally biased region" description="Polar residues" evidence="2">
    <location>
        <begin position="2012"/>
        <end position="2021"/>
    </location>
</feature>
<evidence type="ECO:0000313" key="3">
    <source>
        <dbReference type="EMBL" id="PFH34329.1"/>
    </source>
</evidence>
<reference evidence="3 4" key="1">
    <citation type="submission" date="2017-09" db="EMBL/GenBank/DDBJ databases">
        <title>Genome sequencing of Besnoitia besnoiti strain Bb-Ger1.</title>
        <authorList>
            <person name="Schares G."/>
            <person name="Venepally P."/>
            <person name="Lorenzi H.A."/>
        </authorList>
    </citation>
    <scope>NUCLEOTIDE SEQUENCE [LARGE SCALE GENOMIC DNA]</scope>
    <source>
        <strain evidence="3 4">Bb-Ger1</strain>
    </source>
</reference>
<keyword evidence="4" id="KW-1185">Reference proteome</keyword>
<gene>
    <name evidence="3" type="ORF">BESB_074810</name>
</gene>
<feature type="compositionally biased region" description="Low complexity" evidence="2">
    <location>
        <begin position="355"/>
        <end position="365"/>
    </location>
</feature>
<feature type="compositionally biased region" description="Low complexity" evidence="2">
    <location>
        <begin position="648"/>
        <end position="657"/>
    </location>
</feature>
<feature type="region of interest" description="Disordered" evidence="2">
    <location>
        <begin position="2206"/>
        <end position="2238"/>
    </location>
</feature>
<evidence type="ECO:0000256" key="1">
    <source>
        <dbReference type="SAM" id="Coils"/>
    </source>
</evidence>
<feature type="region of interest" description="Disordered" evidence="2">
    <location>
        <begin position="295"/>
        <end position="323"/>
    </location>
</feature>
<name>A0A2A9M8V1_BESBE</name>
<feature type="compositionally biased region" description="Gly residues" evidence="2">
    <location>
        <begin position="1910"/>
        <end position="1929"/>
    </location>
</feature>
<evidence type="ECO:0000313" key="4">
    <source>
        <dbReference type="Proteomes" id="UP000224006"/>
    </source>
</evidence>
<accession>A0A2A9M8V1</accession>
<protein>
    <submittedName>
        <fullName evidence="3">Uncharacterized protein</fullName>
    </submittedName>
</protein>
<feature type="region of interest" description="Disordered" evidence="2">
    <location>
        <begin position="348"/>
        <end position="486"/>
    </location>
</feature>
<feature type="compositionally biased region" description="Basic and acidic residues" evidence="2">
    <location>
        <begin position="1514"/>
        <end position="1530"/>
    </location>
</feature>
<evidence type="ECO:0000256" key="2">
    <source>
        <dbReference type="SAM" id="MobiDB-lite"/>
    </source>
</evidence>
<feature type="region of interest" description="Disordered" evidence="2">
    <location>
        <begin position="738"/>
        <end position="779"/>
    </location>
</feature>
<feature type="compositionally biased region" description="Basic and acidic residues" evidence="2">
    <location>
        <begin position="116"/>
        <end position="149"/>
    </location>
</feature>
<feature type="coiled-coil region" evidence="1">
    <location>
        <begin position="1605"/>
        <end position="1674"/>
    </location>
</feature>
<feature type="region of interest" description="Disordered" evidence="2">
    <location>
        <begin position="511"/>
        <end position="576"/>
    </location>
</feature>
<comment type="caution">
    <text evidence="3">The sequence shown here is derived from an EMBL/GenBank/DDBJ whole genome shotgun (WGS) entry which is preliminary data.</text>
</comment>
<feature type="compositionally biased region" description="Polar residues" evidence="2">
    <location>
        <begin position="300"/>
        <end position="323"/>
    </location>
</feature>
<proteinExistence type="predicted"/>
<dbReference type="EMBL" id="NWUJ01000007">
    <property type="protein sequence ID" value="PFH34329.1"/>
    <property type="molecule type" value="Genomic_DNA"/>
</dbReference>
<dbReference type="GeneID" id="40312407"/>
<dbReference type="Proteomes" id="UP000224006">
    <property type="component" value="Unassembled WGS sequence"/>
</dbReference>
<organism evidence="3 4">
    <name type="scientific">Besnoitia besnoiti</name>
    <name type="common">Apicomplexan protozoan</name>
    <dbReference type="NCBI Taxonomy" id="94643"/>
    <lineage>
        <taxon>Eukaryota</taxon>
        <taxon>Sar</taxon>
        <taxon>Alveolata</taxon>
        <taxon>Apicomplexa</taxon>
        <taxon>Conoidasida</taxon>
        <taxon>Coccidia</taxon>
        <taxon>Eucoccidiorida</taxon>
        <taxon>Eimeriorina</taxon>
        <taxon>Sarcocystidae</taxon>
        <taxon>Besnoitia</taxon>
    </lineage>
</organism>
<feature type="region of interest" description="Disordered" evidence="2">
    <location>
        <begin position="1960"/>
        <end position="2054"/>
    </location>
</feature>
<feature type="region of interest" description="Disordered" evidence="2">
    <location>
        <begin position="61"/>
        <end position="84"/>
    </location>
</feature>
<feature type="region of interest" description="Disordered" evidence="2">
    <location>
        <begin position="110"/>
        <end position="273"/>
    </location>
</feature>
<feature type="compositionally biased region" description="Basic and acidic residues" evidence="2">
    <location>
        <begin position="1214"/>
        <end position="1235"/>
    </location>
</feature>
<feature type="region of interest" description="Disordered" evidence="2">
    <location>
        <begin position="1168"/>
        <end position="1236"/>
    </location>
</feature>
<feature type="compositionally biased region" description="Basic and acidic residues" evidence="2">
    <location>
        <begin position="1438"/>
        <end position="1447"/>
    </location>
</feature>
<feature type="compositionally biased region" description="Basic and acidic residues" evidence="2">
    <location>
        <begin position="1290"/>
        <end position="1302"/>
    </location>
</feature>
<feature type="compositionally biased region" description="Basic and acidic residues" evidence="2">
    <location>
        <begin position="1982"/>
        <end position="1995"/>
    </location>
</feature>
<feature type="region of interest" description="Disordered" evidence="2">
    <location>
        <begin position="1502"/>
        <end position="1530"/>
    </location>
</feature>